<organism evidence="6 7">
    <name type="scientific">Oceanithermus desulfurans NBRC 100063</name>
    <dbReference type="NCBI Taxonomy" id="1227550"/>
    <lineage>
        <taxon>Bacteria</taxon>
        <taxon>Thermotogati</taxon>
        <taxon>Deinococcota</taxon>
        <taxon>Deinococci</taxon>
        <taxon>Thermales</taxon>
        <taxon>Thermaceae</taxon>
        <taxon>Oceanithermus</taxon>
    </lineage>
</organism>
<feature type="binding site" evidence="2">
    <location>
        <position position="22"/>
    </location>
    <ligand>
        <name>Zn(2+)</name>
        <dbReference type="ChEBI" id="CHEBI:29105"/>
        <label>1</label>
    </ligand>
</feature>
<dbReference type="SUPFAM" id="SSF52402">
    <property type="entry name" value="Adenine nucleotide alpha hydrolases-like"/>
    <property type="match status" value="1"/>
</dbReference>
<dbReference type="GO" id="GO:0005524">
    <property type="term" value="F:ATP binding"/>
    <property type="evidence" value="ECO:0007669"/>
    <property type="project" value="UniProtKB-KW"/>
</dbReference>
<evidence type="ECO:0000256" key="3">
    <source>
        <dbReference type="PIRSR" id="PIRSR004976-51"/>
    </source>
</evidence>
<dbReference type="InterPro" id="IPR000541">
    <property type="entry name" value="Ncs6/Tuc1/Ctu1"/>
</dbReference>
<feature type="binding site" evidence="2">
    <location>
        <position position="25"/>
    </location>
    <ligand>
        <name>Zn(2+)</name>
        <dbReference type="ChEBI" id="CHEBI:29105"/>
        <label>1</label>
    </ligand>
</feature>
<feature type="binding site" evidence="2">
    <location>
        <position position="277"/>
    </location>
    <ligand>
        <name>Zn(2+)</name>
        <dbReference type="ChEBI" id="CHEBI:29105"/>
        <label>2</label>
    </ligand>
</feature>
<dbReference type="Gene3D" id="3.40.50.620">
    <property type="entry name" value="HUPs"/>
    <property type="match status" value="1"/>
</dbReference>
<keyword evidence="2" id="KW-0479">Metal-binding</keyword>
<dbReference type="EMBL" id="BJXN01000005">
    <property type="protein sequence ID" value="GEM89468.1"/>
    <property type="molecule type" value="Genomic_DNA"/>
</dbReference>
<gene>
    <name evidence="6" type="ORF">ODE01S_09020</name>
</gene>
<dbReference type="GO" id="GO:0002144">
    <property type="term" value="C:cytosolic tRNA wobble base thiouridylase complex"/>
    <property type="evidence" value="ECO:0007669"/>
    <property type="project" value="TreeGrafter"/>
</dbReference>
<dbReference type="Pfam" id="PF01171">
    <property type="entry name" value="ATP_bind_3"/>
    <property type="match status" value="1"/>
</dbReference>
<dbReference type="Proteomes" id="UP000321827">
    <property type="component" value="Unassembled WGS sequence"/>
</dbReference>
<feature type="binding site" evidence="3">
    <location>
        <position position="59"/>
    </location>
    <ligand>
        <name>ATP</name>
        <dbReference type="ChEBI" id="CHEBI:30616"/>
    </ligand>
</feature>
<feature type="domain" description="2-thiouridine synthetase TtuA-like N-terminal LIM" evidence="5">
    <location>
        <begin position="2"/>
        <end position="27"/>
    </location>
</feature>
<dbReference type="RefSeq" id="WP_147146315.1">
    <property type="nucleotide sequence ID" value="NZ_BJXN01000005.1"/>
</dbReference>
<keyword evidence="3" id="KW-0547">Nucleotide-binding</keyword>
<feature type="binding site" evidence="2">
    <location>
        <position position="280"/>
    </location>
    <ligand>
        <name>Zn(2+)</name>
        <dbReference type="ChEBI" id="CHEBI:29105"/>
        <label>2</label>
    </ligand>
</feature>
<sequence length="329" mass="37097">MNCSVCGAPAQMEVRRRNRAFCAEHYREWFVGETRRNLKRHRMIRKEDRVLVAVSGGKDSLVLWDTLTRLGHAATGLHIQLGIGDYSRRALEATRAFAAERGLELIVVDVRESFGLTVPQLAQATGRAACSGCGLSKRYLMNRVAEEEGFNVVATGHNLDDEAATLLGNVSHWQLDALVRQGPMLEGREGLARRIKPLYSFTEREVAAYAFLAGIEYQHEECPHAEGAKSLLYKDVLNRLETRMPGTKQVFLEQYLKKVQPVLREGLEEGEVELRRCERCGSVTTGAVCAHCKLWDRAYARAKKRRLLPEEASFDPRPRVHRLEPANEA</sequence>
<dbReference type="InterPro" id="IPR014729">
    <property type="entry name" value="Rossmann-like_a/b/a_fold"/>
</dbReference>
<keyword evidence="2" id="KW-0862">Zinc</keyword>
<evidence type="ECO:0000259" key="5">
    <source>
        <dbReference type="Pfam" id="PF22082"/>
    </source>
</evidence>
<feature type="binding site" evidence="2">
    <location>
        <position position="292"/>
    </location>
    <ligand>
        <name>Zn(2+)</name>
        <dbReference type="ChEBI" id="CHEBI:29105"/>
        <label>2</label>
    </ligand>
</feature>
<dbReference type="InterPro" id="IPR035107">
    <property type="entry name" value="tRNA_thiolation_TtcA_Ctu1"/>
</dbReference>
<evidence type="ECO:0000259" key="4">
    <source>
        <dbReference type="Pfam" id="PF01171"/>
    </source>
</evidence>
<name>A0A511RIJ9_9DEIN</name>
<evidence type="ECO:0000256" key="2">
    <source>
        <dbReference type="PIRSR" id="PIRSR004976-50"/>
    </source>
</evidence>
<accession>A0A511RIJ9</accession>
<dbReference type="CDD" id="cd01993">
    <property type="entry name" value="TtuA-like"/>
    <property type="match status" value="1"/>
</dbReference>
<dbReference type="NCBIfam" id="TIGR00269">
    <property type="entry name" value="TIGR00269 family protein"/>
    <property type="match status" value="1"/>
</dbReference>
<protein>
    <submittedName>
        <fullName evidence="6">tRNA(Ile)-lysidine synthetase</fullName>
    </submittedName>
</protein>
<dbReference type="GO" id="GO:0000049">
    <property type="term" value="F:tRNA binding"/>
    <property type="evidence" value="ECO:0007669"/>
    <property type="project" value="InterPro"/>
</dbReference>
<dbReference type="GO" id="GO:0046872">
    <property type="term" value="F:metal ion binding"/>
    <property type="evidence" value="ECO:0007669"/>
    <property type="project" value="UniProtKB-KW"/>
</dbReference>
<feature type="binding site" evidence="2">
    <location>
        <position position="6"/>
    </location>
    <ligand>
        <name>Zn(2+)</name>
        <dbReference type="ChEBI" id="CHEBI:29105"/>
        <label>1</label>
    </ligand>
</feature>
<dbReference type="GO" id="GO:0016740">
    <property type="term" value="F:transferase activity"/>
    <property type="evidence" value="ECO:0007669"/>
    <property type="project" value="UniProtKB-KW"/>
</dbReference>
<dbReference type="GO" id="GO:0002143">
    <property type="term" value="P:tRNA wobble position uridine thiolation"/>
    <property type="evidence" value="ECO:0007669"/>
    <property type="project" value="TreeGrafter"/>
</dbReference>
<reference evidence="6 7" key="1">
    <citation type="submission" date="2019-07" db="EMBL/GenBank/DDBJ databases">
        <title>Whole genome shotgun sequence of Oceanithermus desulfurans NBRC 100063.</title>
        <authorList>
            <person name="Hosoyama A."/>
            <person name="Uohara A."/>
            <person name="Ohji S."/>
            <person name="Ichikawa N."/>
        </authorList>
    </citation>
    <scope>NUCLEOTIDE SEQUENCE [LARGE SCALE GENOMIC DNA]</scope>
    <source>
        <strain evidence="6 7">NBRC 100063</strain>
    </source>
</reference>
<dbReference type="Pfam" id="PF22082">
    <property type="entry name" value="TtuA_LIM_N"/>
    <property type="match status" value="1"/>
</dbReference>
<feature type="binding site" evidence="3">
    <location>
        <position position="161"/>
    </location>
    <ligand>
        <name>ATP</name>
        <dbReference type="ChEBI" id="CHEBI:30616"/>
    </ligand>
</feature>
<feature type="binding site" evidence="3">
    <location>
        <position position="79"/>
    </location>
    <ligand>
        <name>ATP</name>
        <dbReference type="ChEBI" id="CHEBI:30616"/>
    </ligand>
</feature>
<keyword evidence="1" id="KW-0808">Transferase</keyword>
<evidence type="ECO:0000313" key="6">
    <source>
        <dbReference type="EMBL" id="GEM89468.1"/>
    </source>
</evidence>
<dbReference type="PIRSF" id="PIRSF004976">
    <property type="entry name" value="ATPase_YdaO"/>
    <property type="match status" value="1"/>
</dbReference>
<evidence type="ECO:0000256" key="1">
    <source>
        <dbReference type="ARBA" id="ARBA00022679"/>
    </source>
</evidence>
<keyword evidence="3" id="KW-0067">ATP-binding</keyword>
<feature type="binding site" evidence="3">
    <location>
        <begin position="53"/>
        <end position="55"/>
    </location>
    <ligand>
        <name>ATP</name>
        <dbReference type="ChEBI" id="CHEBI:30616"/>
    </ligand>
</feature>
<dbReference type="OrthoDB" id="9801054at2"/>
<dbReference type="AlphaFoldDB" id="A0A511RIJ9"/>
<comment type="caution">
    <text evidence="6">The sequence shown here is derived from an EMBL/GenBank/DDBJ whole genome shotgun (WGS) entry which is preliminary data.</text>
</comment>
<feature type="binding site" evidence="3">
    <location>
        <position position="156"/>
    </location>
    <ligand>
        <name>ATP</name>
        <dbReference type="ChEBI" id="CHEBI:30616"/>
    </ligand>
</feature>
<feature type="binding site" evidence="2">
    <location>
        <position position="3"/>
    </location>
    <ligand>
        <name>Zn(2+)</name>
        <dbReference type="ChEBI" id="CHEBI:29105"/>
        <label>1</label>
    </ligand>
</feature>
<dbReference type="PANTHER" id="PTHR11807">
    <property type="entry name" value="ATPASES OF THE PP SUPERFAMILY-RELATED"/>
    <property type="match status" value="1"/>
</dbReference>
<proteinExistence type="predicted"/>
<evidence type="ECO:0000313" key="7">
    <source>
        <dbReference type="Proteomes" id="UP000321827"/>
    </source>
</evidence>
<feature type="binding site" evidence="2">
    <location>
        <position position="289"/>
    </location>
    <ligand>
        <name>Zn(2+)</name>
        <dbReference type="ChEBI" id="CHEBI:29105"/>
        <label>2</label>
    </ligand>
</feature>
<dbReference type="InterPro" id="IPR011063">
    <property type="entry name" value="TilS/TtcA_N"/>
</dbReference>
<dbReference type="InterPro" id="IPR054306">
    <property type="entry name" value="TtuA-like_LIM_N"/>
</dbReference>
<feature type="domain" description="tRNA(Ile)-lysidine/2-thiocytidine synthase N-terminal" evidence="4">
    <location>
        <begin position="50"/>
        <end position="221"/>
    </location>
</feature>
<dbReference type="PANTHER" id="PTHR11807:SF27">
    <property type="entry name" value="TRNA-5-METHYLURIDINE(54) 2-SULFURTRANSFERASE"/>
    <property type="match status" value="1"/>
</dbReference>